<dbReference type="Pfam" id="PF04932">
    <property type="entry name" value="Wzy_C"/>
    <property type="match status" value="1"/>
</dbReference>
<feature type="transmembrane region" description="Helical" evidence="5">
    <location>
        <begin position="27"/>
        <end position="44"/>
    </location>
</feature>
<feature type="transmembrane region" description="Helical" evidence="5">
    <location>
        <begin position="539"/>
        <end position="561"/>
    </location>
</feature>
<keyword evidence="4 5" id="KW-0472">Membrane</keyword>
<accession>A0A9D1Y6M9</accession>
<evidence type="ECO:0000259" key="6">
    <source>
        <dbReference type="Pfam" id="PF04932"/>
    </source>
</evidence>
<gene>
    <name evidence="7" type="ORF">H9841_00860</name>
</gene>
<dbReference type="PANTHER" id="PTHR37422:SF13">
    <property type="entry name" value="LIPOPOLYSACCHARIDE BIOSYNTHESIS PROTEIN PA4999-RELATED"/>
    <property type="match status" value="1"/>
</dbReference>
<evidence type="ECO:0000256" key="2">
    <source>
        <dbReference type="ARBA" id="ARBA00022692"/>
    </source>
</evidence>
<comment type="caution">
    <text evidence="7">The sequence shown here is derived from an EMBL/GenBank/DDBJ whole genome shotgun (WGS) entry which is preliminary data.</text>
</comment>
<feature type="transmembrane region" description="Helical" evidence="5">
    <location>
        <begin position="115"/>
        <end position="132"/>
    </location>
</feature>
<evidence type="ECO:0000256" key="5">
    <source>
        <dbReference type="SAM" id="Phobius"/>
    </source>
</evidence>
<comment type="subcellular location">
    <subcellularLocation>
        <location evidence="1">Membrane</location>
        <topology evidence="1">Multi-pass membrane protein</topology>
    </subcellularLocation>
</comment>
<feature type="transmembrane region" description="Helical" evidence="5">
    <location>
        <begin position="505"/>
        <end position="527"/>
    </location>
</feature>
<feature type="transmembrane region" description="Helical" evidence="5">
    <location>
        <begin position="450"/>
        <end position="469"/>
    </location>
</feature>
<evidence type="ECO:0000256" key="4">
    <source>
        <dbReference type="ARBA" id="ARBA00023136"/>
    </source>
</evidence>
<evidence type="ECO:0000313" key="8">
    <source>
        <dbReference type="Proteomes" id="UP000823868"/>
    </source>
</evidence>
<dbReference type="PANTHER" id="PTHR37422">
    <property type="entry name" value="TEICHURONIC ACID BIOSYNTHESIS PROTEIN TUAE"/>
    <property type="match status" value="1"/>
</dbReference>
<dbReference type="InterPro" id="IPR051533">
    <property type="entry name" value="WaaL-like"/>
</dbReference>
<name>A0A9D1Y6M9_9FIRM</name>
<dbReference type="Proteomes" id="UP000823868">
    <property type="component" value="Unassembled WGS sequence"/>
</dbReference>
<sequence length="715" mass="77335">MALSLWVIMNGISTLYAVSGKFALRAFVVLLTSFCCVILLLAFARGKDGELGRGFATVLEGAAAIAGLVSIDLLSTHLISTPVLGLLQLFTQDYNNLGGVEAGVRMTSIFGNPNVFAGCMGIGVFLSLGLAGTSQQKGHRRFHLVCLYINALSFLLAFSMGGSGTIAVGFLIYLLLERKQSRGSALVLMVETLILVGAGGVLVSATSLVEWTGFQPVPLVCVVVGAALLCLADQFVGQRLGKALEGRTRVVPILIGAVVALLAVFVVVAMQLTGPASLDAGETLRRSAYPEPGTYTLSVTADGPVNVTLESQNKEDTMMHTSTTIYSGPADGAVVEVPEDSIVVYANFSADTSVTLERVAMEGNGGAVEFPLGYKLLPDFIANRMQGLWANQNAIQRVVFFEDGMKLFQRSPVVGLGMGAFENGIVSVQSFYYETKYAHNHYIEALVENGVVGLILFVGVLVTALIAVIKSRRKPEEESNPLTAALGGALVFMAGHAAVEVVFSSYAYLPFAFGVFGLIALCCGQTMPLSFVKEGVRKGVSWVLAALVLVYTVLLGCNLYARSLFNRQQSYDSLERAIVLDRFEWADYMLSYVLSSMQMEAPTEEILHNAANYAAKLQEVDSNTIPLYLAQYYFTQGDSEQAFAMLNKYTDYVAADPNTWQQSFDVIMQYYQDEPVYLEGVKALYQKMQNWNEENMGTLSLSDTAMGWLGQFGFV</sequence>
<dbReference type="EMBL" id="DXDX01000018">
    <property type="protein sequence ID" value="HIY20436.1"/>
    <property type="molecule type" value="Genomic_DNA"/>
</dbReference>
<evidence type="ECO:0000313" key="7">
    <source>
        <dbReference type="EMBL" id="HIY20436.1"/>
    </source>
</evidence>
<protein>
    <submittedName>
        <fullName evidence="7">O-antigen ligase family protein</fullName>
    </submittedName>
</protein>
<feature type="transmembrane region" description="Helical" evidence="5">
    <location>
        <begin position="183"/>
        <end position="205"/>
    </location>
</feature>
<evidence type="ECO:0000256" key="3">
    <source>
        <dbReference type="ARBA" id="ARBA00022989"/>
    </source>
</evidence>
<feature type="transmembrane region" description="Helical" evidence="5">
    <location>
        <begin position="249"/>
        <end position="270"/>
    </location>
</feature>
<reference evidence="7" key="1">
    <citation type="journal article" date="2021" name="PeerJ">
        <title>Extensive microbial diversity within the chicken gut microbiome revealed by metagenomics and culture.</title>
        <authorList>
            <person name="Gilroy R."/>
            <person name="Ravi A."/>
            <person name="Getino M."/>
            <person name="Pursley I."/>
            <person name="Horton D.L."/>
            <person name="Alikhan N.F."/>
            <person name="Baker D."/>
            <person name="Gharbi K."/>
            <person name="Hall N."/>
            <person name="Watson M."/>
            <person name="Adriaenssens E.M."/>
            <person name="Foster-Nyarko E."/>
            <person name="Jarju S."/>
            <person name="Secka A."/>
            <person name="Antonio M."/>
            <person name="Oren A."/>
            <person name="Chaudhuri R.R."/>
            <person name="La Ragione R."/>
            <person name="Hildebrand F."/>
            <person name="Pallen M.J."/>
        </authorList>
    </citation>
    <scope>NUCLEOTIDE SEQUENCE</scope>
    <source>
        <strain evidence="7">ChiBcec16_6824</strain>
    </source>
</reference>
<dbReference type="InterPro" id="IPR007016">
    <property type="entry name" value="O-antigen_ligase-rel_domated"/>
</dbReference>
<organism evidence="7 8">
    <name type="scientific">Candidatus Flavonifractor merdigallinarum</name>
    <dbReference type="NCBI Taxonomy" id="2838589"/>
    <lineage>
        <taxon>Bacteria</taxon>
        <taxon>Bacillati</taxon>
        <taxon>Bacillota</taxon>
        <taxon>Clostridia</taxon>
        <taxon>Eubacteriales</taxon>
        <taxon>Oscillospiraceae</taxon>
        <taxon>Flavonifractor</taxon>
    </lineage>
</organism>
<dbReference type="AlphaFoldDB" id="A0A9D1Y6M9"/>
<keyword evidence="2 5" id="KW-0812">Transmembrane</keyword>
<reference evidence="7" key="2">
    <citation type="submission" date="2021-04" db="EMBL/GenBank/DDBJ databases">
        <authorList>
            <person name="Gilroy R."/>
        </authorList>
    </citation>
    <scope>NUCLEOTIDE SEQUENCE</scope>
    <source>
        <strain evidence="7">ChiBcec16_6824</strain>
    </source>
</reference>
<evidence type="ECO:0000256" key="1">
    <source>
        <dbReference type="ARBA" id="ARBA00004141"/>
    </source>
</evidence>
<dbReference type="GO" id="GO:0016874">
    <property type="term" value="F:ligase activity"/>
    <property type="evidence" value="ECO:0007669"/>
    <property type="project" value="UniProtKB-KW"/>
</dbReference>
<feature type="transmembrane region" description="Helical" evidence="5">
    <location>
        <begin position="217"/>
        <end position="237"/>
    </location>
</feature>
<feature type="transmembrane region" description="Helical" evidence="5">
    <location>
        <begin position="152"/>
        <end position="176"/>
    </location>
</feature>
<feature type="transmembrane region" description="Helical" evidence="5">
    <location>
        <begin position="481"/>
        <end position="499"/>
    </location>
</feature>
<proteinExistence type="predicted"/>
<feature type="domain" description="O-antigen ligase-related" evidence="6">
    <location>
        <begin position="390"/>
        <end position="458"/>
    </location>
</feature>
<dbReference type="GO" id="GO:0016020">
    <property type="term" value="C:membrane"/>
    <property type="evidence" value="ECO:0007669"/>
    <property type="project" value="UniProtKB-SubCell"/>
</dbReference>
<keyword evidence="7" id="KW-0436">Ligase</keyword>
<keyword evidence="3 5" id="KW-1133">Transmembrane helix</keyword>